<evidence type="ECO:0000256" key="1">
    <source>
        <dbReference type="ARBA" id="ARBA00022676"/>
    </source>
</evidence>
<dbReference type="Proteomes" id="UP000627155">
    <property type="component" value="Chromosome"/>
</dbReference>
<evidence type="ECO:0000256" key="3">
    <source>
        <dbReference type="ARBA" id="ARBA00022944"/>
    </source>
</evidence>
<dbReference type="STRING" id="1167632.GCA_000286335_00579"/>
<sequence length="282" mass="33044">MAKVLEKDLNSISEQIELNRENSFDVIKPQTINVLGLPFANLTAYEMVERIKYFVNQETNDNLFIVTANPEIAHYAYNNNHYQRRIKHADYIVPDGIGIVKAAKYLNTPLKERIPGIELMEEMLNIANASSKRVFLLGSSKEGVKATRKILEAQYPNITFDHKHGYKHVLDYKVTKKIKKFDPDFIFAAMGFPKQEDWIYYNRHHFKHTVMMGVGGSFDVISGNVKRAPKMFIKLNLEWLYRIITDLKRVNRAFKIPMFLKEVQFQKSSRPKKNKYDYMKNR</sequence>
<dbReference type="GO" id="GO:0047244">
    <property type="term" value="F:N-acetylglucosaminyldiphosphoundecaprenol N-acetyl-beta-D-mannosaminyltransferase activity"/>
    <property type="evidence" value="ECO:0007669"/>
    <property type="project" value="UniProtKB-UniRule"/>
</dbReference>
<dbReference type="UniPathway" id="UPA00632"/>
<dbReference type="PANTHER" id="PTHR34136:SF1">
    <property type="entry name" value="UDP-N-ACETYL-D-MANNOSAMINURONIC ACID TRANSFERASE"/>
    <property type="match status" value="1"/>
</dbReference>
<reference evidence="7 9" key="3">
    <citation type="submission" date="2021-02" db="EMBL/GenBank/DDBJ databases">
        <title>FDA dAtabase for Regulatory Grade micrObial Sequences (FDA-ARGOS): Supporting development and validation of Infectious Disease Dx tests.</title>
        <authorList>
            <person name="Sproer C."/>
            <person name="Gronow S."/>
            <person name="Severitt S."/>
            <person name="Schroder I."/>
            <person name="Tallon L."/>
            <person name="Sadzewicz L."/>
            <person name="Zhao X."/>
            <person name="Boylan J."/>
            <person name="Ott S."/>
            <person name="Bowen H."/>
            <person name="Vavikolanu K."/>
            <person name="Mehta A."/>
            <person name="Aluvathingal J."/>
            <person name="Nadendla S."/>
            <person name="Lowell S."/>
            <person name="Myers T."/>
            <person name="Yan Y."/>
            <person name="Sichtig H."/>
        </authorList>
    </citation>
    <scope>NUCLEOTIDE SEQUENCE [LARGE SCALE GENOMIC DNA]</scope>
    <source>
        <strain evidence="7 9">FDAARGOS_1207</strain>
    </source>
</reference>
<evidence type="ECO:0000256" key="4">
    <source>
        <dbReference type="ARBA" id="ARBA00023316"/>
    </source>
</evidence>
<gene>
    <name evidence="6" type="ORF">BU072_12510</name>
    <name evidence="7" type="ORF">I6J37_00865</name>
</gene>
<dbReference type="GO" id="GO:0019350">
    <property type="term" value="P:teichoic acid biosynthetic process"/>
    <property type="evidence" value="ECO:0007669"/>
    <property type="project" value="UniProtKB-UniRule"/>
</dbReference>
<dbReference type="NCBIfam" id="TIGR00696">
    <property type="entry name" value="wecG_tagA_cpsF"/>
    <property type="match status" value="1"/>
</dbReference>
<comment type="pathway">
    <text evidence="5">Cell wall biogenesis; teichoic acid biosynthesis.</text>
</comment>
<dbReference type="AlphaFoldDB" id="A0A2T4PQG3"/>
<dbReference type="InterPro" id="IPR004629">
    <property type="entry name" value="WecG_TagA_CpsF"/>
</dbReference>
<dbReference type="Pfam" id="PF03808">
    <property type="entry name" value="Glyco_tran_WecG"/>
    <property type="match status" value="1"/>
</dbReference>
<dbReference type="RefSeq" id="WP_016911289.1">
    <property type="nucleotide sequence ID" value="NZ_BMDF01000003.1"/>
</dbReference>
<accession>A0A2T4PQG3</accession>
<dbReference type="HAMAP" id="MF_02070">
    <property type="entry name" value="TagA_TarA"/>
    <property type="match status" value="1"/>
</dbReference>
<dbReference type="GeneID" id="64115920"/>
<evidence type="ECO:0000256" key="5">
    <source>
        <dbReference type="HAMAP-Rule" id="MF_02070"/>
    </source>
</evidence>
<keyword evidence="4 5" id="KW-0961">Cell wall biogenesis/degradation</keyword>
<protein>
    <recommendedName>
        <fullName evidence="5">N-acetylglucosaminyldiphosphoundecaprenol N-acetyl-beta-D-mannosaminyltransferase</fullName>
        <ecNumber evidence="5">2.4.1.187</ecNumber>
    </recommendedName>
    <alternativeName>
        <fullName evidence="5">N-acetylmannosaminyltransferase</fullName>
    </alternativeName>
    <alternativeName>
        <fullName evidence="5">UDP-N-acetylmannosamine transferase</fullName>
    </alternativeName>
    <alternativeName>
        <fullName evidence="5">UDP-N-acetylmannosamine:N-acetylglucosaminyl pyrophosphorylundecaprenol N-acetylmannosaminyltransferase</fullName>
    </alternativeName>
</protein>
<dbReference type="PANTHER" id="PTHR34136">
    <property type="match status" value="1"/>
</dbReference>
<dbReference type="EMBL" id="CP069486">
    <property type="protein sequence ID" value="QRO85289.1"/>
    <property type="molecule type" value="Genomic_DNA"/>
</dbReference>
<dbReference type="Proteomes" id="UP000241209">
    <property type="component" value="Unassembled WGS sequence"/>
</dbReference>
<comment type="catalytic activity">
    <reaction evidence="5">
        <text>UDP-N-acetyl-alpha-D-mannosamine + N-acetyl-alpha-D-glucosaminyl-di-trans,octa-cis-undecaprenyl diphosphate = N-acetyl-beta-D-mannosaminyl-(1-&gt;4)-N-acetyl-alpha-D-glucosaminyl di-trans,octa-cis-undecaprenyl diphosphate + UDP + H(+)</text>
        <dbReference type="Rhea" id="RHEA:16053"/>
        <dbReference type="ChEBI" id="CHEBI:15378"/>
        <dbReference type="ChEBI" id="CHEBI:58223"/>
        <dbReference type="ChEBI" id="CHEBI:62959"/>
        <dbReference type="ChEBI" id="CHEBI:68623"/>
        <dbReference type="ChEBI" id="CHEBI:132210"/>
        <dbReference type="EC" id="2.4.1.187"/>
    </reaction>
</comment>
<proteinExistence type="inferred from homology"/>
<comment type="function">
    <text evidence="5">Catalyzes the conversion of GlcNAc-PP-undecaprenol into ManNAc-GlcNAc-PP-undecaprenol, the first committed lipid intermediate in the de novo synthesis of teichoic acid.</text>
</comment>
<dbReference type="GO" id="GO:0071555">
    <property type="term" value="P:cell wall organization"/>
    <property type="evidence" value="ECO:0007669"/>
    <property type="project" value="UniProtKB-KW"/>
</dbReference>
<dbReference type="EMBL" id="PZFK01000037">
    <property type="protein sequence ID" value="PTI28006.1"/>
    <property type="molecule type" value="Genomic_DNA"/>
</dbReference>
<evidence type="ECO:0000256" key="2">
    <source>
        <dbReference type="ARBA" id="ARBA00022679"/>
    </source>
</evidence>
<dbReference type="InterPro" id="IPR034714">
    <property type="entry name" value="TagA_TarA"/>
</dbReference>
<evidence type="ECO:0000313" key="9">
    <source>
        <dbReference type="Proteomes" id="UP000627155"/>
    </source>
</evidence>
<comment type="similarity">
    <text evidence="5">Belongs to the glycosyltransferase 26 family. TagA/TarA subfamily.</text>
</comment>
<keyword evidence="3 5" id="KW-0777">Teichoic acid biosynthesis</keyword>
<keyword evidence="2 5" id="KW-0808">Transferase</keyword>
<organism evidence="6 8">
    <name type="scientific">Mammaliicoccus vitulinus</name>
    <dbReference type="NCBI Taxonomy" id="71237"/>
    <lineage>
        <taxon>Bacteria</taxon>
        <taxon>Bacillati</taxon>
        <taxon>Bacillota</taxon>
        <taxon>Bacilli</taxon>
        <taxon>Bacillales</taxon>
        <taxon>Staphylococcaceae</taxon>
        <taxon>Mammaliicoccus</taxon>
    </lineage>
</organism>
<reference evidence="6 8" key="1">
    <citation type="journal article" date="2016" name="Front. Microbiol.">
        <title>Comprehensive Phylogenetic Analysis of Bovine Non-aureus Staphylococci Species Based on Whole-Genome Sequencing.</title>
        <authorList>
            <person name="Naushad S."/>
            <person name="Barkema H.W."/>
            <person name="Luby C."/>
            <person name="Condas L.A."/>
            <person name="Nobrega D.B."/>
            <person name="Carson D.A."/>
            <person name="De Buck J."/>
        </authorList>
    </citation>
    <scope>NUCLEOTIDE SEQUENCE [LARGE SCALE GENOMIC DNA]</scope>
    <source>
        <strain evidence="6 8">SNUC 2204</strain>
    </source>
</reference>
<dbReference type="EC" id="2.4.1.187" evidence="5"/>
<keyword evidence="1 5" id="KW-0328">Glycosyltransferase</keyword>
<dbReference type="CDD" id="cd06533">
    <property type="entry name" value="Glyco_transf_WecG_TagA"/>
    <property type="match status" value="1"/>
</dbReference>
<reference evidence="6" key="2">
    <citation type="submission" date="2018-03" db="EMBL/GenBank/DDBJ databases">
        <authorList>
            <person name="Keele B.F."/>
        </authorList>
    </citation>
    <scope>NUCLEOTIDE SEQUENCE</scope>
    <source>
        <strain evidence="6">SNUC 2204</strain>
    </source>
</reference>
<dbReference type="OrthoDB" id="9771846at2"/>
<evidence type="ECO:0000313" key="7">
    <source>
        <dbReference type="EMBL" id="QRO85289.1"/>
    </source>
</evidence>
<name>A0A2T4PQG3_9STAP</name>
<keyword evidence="9" id="KW-1185">Reference proteome</keyword>
<evidence type="ECO:0000313" key="6">
    <source>
        <dbReference type="EMBL" id="PTI28006.1"/>
    </source>
</evidence>
<evidence type="ECO:0000313" key="8">
    <source>
        <dbReference type="Proteomes" id="UP000241209"/>
    </source>
</evidence>
<dbReference type="UniPathway" id="UPA00790"/>